<feature type="transmembrane region" description="Helical" evidence="1">
    <location>
        <begin position="85"/>
        <end position="104"/>
    </location>
</feature>
<dbReference type="InParanoid" id="A0A7R8YZL1"/>
<accession>A0A7R8YZL1</accession>
<dbReference type="GO" id="GO:0016020">
    <property type="term" value="C:membrane"/>
    <property type="evidence" value="ECO:0007669"/>
    <property type="project" value="TreeGrafter"/>
</dbReference>
<keyword evidence="1" id="KW-0472">Membrane</keyword>
<evidence type="ECO:0000256" key="1">
    <source>
        <dbReference type="SAM" id="Phobius"/>
    </source>
</evidence>
<evidence type="ECO:0000313" key="3">
    <source>
        <dbReference type="Proteomes" id="UP000594454"/>
    </source>
</evidence>
<dbReference type="PANTHER" id="PTHR21879:SF8">
    <property type="entry name" value="OSIRIS 23"/>
    <property type="match status" value="1"/>
</dbReference>
<evidence type="ECO:0000313" key="2">
    <source>
        <dbReference type="EMBL" id="CAD7090606.1"/>
    </source>
</evidence>
<gene>
    <name evidence="2" type="ORF">HERILL_LOCUS13075</name>
</gene>
<organism evidence="2 3">
    <name type="scientific">Hermetia illucens</name>
    <name type="common">Black soldier fly</name>
    <dbReference type="NCBI Taxonomy" id="343691"/>
    <lineage>
        <taxon>Eukaryota</taxon>
        <taxon>Metazoa</taxon>
        <taxon>Ecdysozoa</taxon>
        <taxon>Arthropoda</taxon>
        <taxon>Hexapoda</taxon>
        <taxon>Insecta</taxon>
        <taxon>Pterygota</taxon>
        <taxon>Neoptera</taxon>
        <taxon>Endopterygota</taxon>
        <taxon>Diptera</taxon>
        <taxon>Brachycera</taxon>
        <taxon>Stratiomyomorpha</taxon>
        <taxon>Stratiomyidae</taxon>
        <taxon>Hermetiinae</taxon>
        <taxon>Hermetia</taxon>
    </lineage>
</organism>
<dbReference type="OrthoDB" id="7683472at2759"/>
<protein>
    <submittedName>
        <fullName evidence="2">Uncharacterized protein</fullName>
    </submittedName>
</protein>
<dbReference type="Pfam" id="PF07898">
    <property type="entry name" value="DUF1676"/>
    <property type="match status" value="1"/>
</dbReference>
<keyword evidence="1" id="KW-1133">Transmembrane helix</keyword>
<dbReference type="InterPro" id="IPR012464">
    <property type="entry name" value="DUF1676"/>
</dbReference>
<name>A0A7R8YZL1_HERIL</name>
<proteinExistence type="predicted"/>
<dbReference type="FunCoup" id="A0A7R8YZL1">
    <property type="interactions" value="6"/>
</dbReference>
<dbReference type="Proteomes" id="UP000594454">
    <property type="component" value="Chromosome 5"/>
</dbReference>
<keyword evidence="1" id="KW-0812">Transmembrane</keyword>
<keyword evidence="3" id="KW-1185">Reference proteome</keyword>
<dbReference type="PANTHER" id="PTHR21879">
    <property type="entry name" value="FI03362P-RELATED-RELATED"/>
    <property type="match status" value="1"/>
</dbReference>
<dbReference type="AlphaFoldDB" id="A0A7R8YZL1"/>
<dbReference type="EMBL" id="LR899013">
    <property type="protein sequence ID" value="CAD7090606.1"/>
    <property type="molecule type" value="Genomic_DNA"/>
</dbReference>
<sequence>MSKDVIPLTNEIRFVRLPSASTHSTPKTLFNNRFDLWLMRGVSSWQKRVLAKFCRVLSTHVLRFDMKGSSTELGRGRHRRRNQMLPAMMFGVTALGMVIIPLGFQFLAVLSGKALVLSKLALILASINGLKRIATSGLNFGLYQVPADQYHYYDRDDVNRLH</sequence>
<reference evidence="2 3" key="1">
    <citation type="submission" date="2020-11" db="EMBL/GenBank/DDBJ databases">
        <authorList>
            <person name="Wallbank WR R."/>
            <person name="Pardo Diaz C."/>
            <person name="Kozak K."/>
            <person name="Martin S."/>
            <person name="Jiggins C."/>
            <person name="Moest M."/>
            <person name="Warren A I."/>
            <person name="Generalovic N T."/>
            <person name="Byers J.R.P. K."/>
            <person name="Montejo-Kovacevich G."/>
            <person name="Yen C E."/>
        </authorList>
    </citation>
    <scope>NUCLEOTIDE SEQUENCE [LARGE SCALE GENOMIC DNA]</scope>
</reference>